<evidence type="ECO:0000313" key="12">
    <source>
        <dbReference type="EMBL" id="SNS63972.1"/>
    </source>
</evidence>
<evidence type="ECO:0000259" key="10">
    <source>
        <dbReference type="Pfam" id="PF00593"/>
    </source>
</evidence>
<organism evidence="12 13">
    <name type="scientific">Pontibacter ummariensis</name>
    <dbReference type="NCBI Taxonomy" id="1610492"/>
    <lineage>
        <taxon>Bacteria</taxon>
        <taxon>Pseudomonadati</taxon>
        <taxon>Bacteroidota</taxon>
        <taxon>Cytophagia</taxon>
        <taxon>Cytophagales</taxon>
        <taxon>Hymenobacteraceae</taxon>
        <taxon>Pontibacter</taxon>
    </lineage>
</organism>
<evidence type="ECO:0000313" key="13">
    <source>
        <dbReference type="Proteomes" id="UP000198432"/>
    </source>
</evidence>
<proteinExistence type="inferred from homology"/>
<dbReference type="InterPro" id="IPR037066">
    <property type="entry name" value="Plug_dom_sf"/>
</dbReference>
<accession>A0A239G5P8</accession>
<feature type="domain" description="TonB-dependent receptor plug" evidence="11">
    <location>
        <begin position="177"/>
        <end position="292"/>
    </location>
</feature>
<dbReference type="PROSITE" id="PS52016">
    <property type="entry name" value="TONB_DEPENDENT_REC_3"/>
    <property type="match status" value="1"/>
</dbReference>
<dbReference type="Pfam" id="PF13715">
    <property type="entry name" value="CarbopepD_reg_2"/>
    <property type="match status" value="1"/>
</dbReference>
<dbReference type="InterPro" id="IPR039426">
    <property type="entry name" value="TonB-dep_rcpt-like"/>
</dbReference>
<dbReference type="Gene3D" id="2.60.40.1120">
    <property type="entry name" value="Carboxypeptidase-like, regulatory domain"/>
    <property type="match status" value="1"/>
</dbReference>
<comment type="subcellular location">
    <subcellularLocation>
        <location evidence="1 8">Cell outer membrane</location>
        <topology evidence="1 8">Multi-pass membrane protein</topology>
    </subcellularLocation>
</comment>
<dbReference type="RefSeq" id="WP_179223027.1">
    <property type="nucleotide sequence ID" value="NZ_FZOQ01000010.1"/>
</dbReference>
<keyword evidence="7 8" id="KW-0998">Cell outer membrane</keyword>
<dbReference type="InterPro" id="IPR023997">
    <property type="entry name" value="TonB-dep_OMP_SusC/RagA_CS"/>
</dbReference>
<reference evidence="13" key="1">
    <citation type="submission" date="2017-06" db="EMBL/GenBank/DDBJ databases">
        <authorList>
            <person name="Varghese N."/>
            <person name="Submissions S."/>
        </authorList>
    </citation>
    <scope>NUCLEOTIDE SEQUENCE [LARGE SCALE GENOMIC DNA]</scope>
    <source>
        <strain evidence="13">NKM1</strain>
    </source>
</reference>
<keyword evidence="2 8" id="KW-0813">Transport</keyword>
<evidence type="ECO:0000259" key="11">
    <source>
        <dbReference type="Pfam" id="PF07715"/>
    </source>
</evidence>
<keyword evidence="3 8" id="KW-1134">Transmembrane beta strand</keyword>
<dbReference type="InterPro" id="IPR012910">
    <property type="entry name" value="Plug_dom"/>
</dbReference>
<dbReference type="NCBIfam" id="TIGR04056">
    <property type="entry name" value="OMP_RagA_SusC"/>
    <property type="match status" value="1"/>
</dbReference>
<dbReference type="InterPro" id="IPR008969">
    <property type="entry name" value="CarboxyPept-like_regulatory"/>
</dbReference>
<dbReference type="AlphaFoldDB" id="A0A239G5P8"/>
<evidence type="ECO:0000256" key="5">
    <source>
        <dbReference type="ARBA" id="ARBA00023077"/>
    </source>
</evidence>
<dbReference type="FunFam" id="2.60.40.1120:FF:000003">
    <property type="entry name" value="Outer membrane protein Omp121"/>
    <property type="match status" value="1"/>
</dbReference>
<protein>
    <submittedName>
        <fullName evidence="12">Iron complex outermembrane recepter protein</fullName>
    </submittedName>
</protein>
<keyword evidence="4 8" id="KW-0812">Transmembrane</keyword>
<evidence type="ECO:0000256" key="8">
    <source>
        <dbReference type="PROSITE-ProRule" id="PRU01360"/>
    </source>
</evidence>
<dbReference type="SUPFAM" id="SSF56935">
    <property type="entry name" value="Porins"/>
    <property type="match status" value="1"/>
</dbReference>
<evidence type="ECO:0000256" key="4">
    <source>
        <dbReference type="ARBA" id="ARBA00022692"/>
    </source>
</evidence>
<evidence type="ECO:0000256" key="9">
    <source>
        <dbReference type="RuleBase" id="RU003357"/>
    </source>
</evidence>
<dbReference type="SUPFAM" id="SSF49464">
    <property type="entry name" value="Carboxypeptidase regulatory domain-like"/>
    <property type="match status" value="1"/>
</dbReference>
<evidence type="ECO:0000256" key="7">
    <source>
        <dbReference type="ARBA" id="ARBA00023237"/>
    </source>
</evidence>
<name>A0A239G5P8_9BACT</name>
<dbReference type="InterPro" id="IPR023996">
    <property type="entry name" value="TonB-dep_OMP_SusC/RagA"/>
</dbReference>
<dbReference type="InterPro" id="IPR036942">
    <property type="entry name" value="Beta-barrel_TonB_sf"/>
</dbReference>
<keyword evidence="6 8" id="KW-0472">Membrane</keyword>
<dbReference type="Pfam" id="PF00593">
    <property type="entry name" value="TonB_dep_Rec_b-barrel"/>
    <property type="match status" value="1"/>
</dbReference>
<dbReference type="Gene3D" id="2.170.130.10">
    <property type="entry name" value="TonB-dependent receptor, plug domain"/>
    <property type="match status" value="1"/>
</dbReference>
<evidence type="ECO:0000256" key="3">
    <source>
        <dbReference type="ARBA" id="ARBA00022452"/>
    </source>
</evidence>
<dbReference type="Pfam" id="PF07715">
    <property type="entry name" value="Plug"/>
    <property type="match status" value="1"/>
</dbReference>
<keyword evidence="13" id="KW-1185">Reference proteome</keyword>
<dbReference type="EMBL" id="FZOQ01000010">
    <property type="protein sequence ID" value="SNS63972.1"/>
    <property type="molecule type" value="Genomic_DNA"/>
</dbReference>
<dbReference type="GO" id="GO:0009279">
    <property type="term" value="C:cell outer membrane"/>
    <property type="evidence" value="ECO:0007669"/>
    <property type="project" value="UniProtKB-SubCell"/>
</dbReference>
<sequence length="1052" mass="114273">MKRNVPQWFQRVMPGLFPPSNPGKADGRYKPSSLSFVFIFLTAPVLTQAGLAMGGTTGDASAGSPVGKTDFVRTYSEARLRPVQADVTVSGRVTDASGLALPGVTVVVQGSTRGTSSDVNGNYSLTVPTGATLVFSYIGYTTQTVPVGKQAKINVTMREDAKALQELVVIGYGTQKQEDVSGAVTAVGAKDFQSGNVTTPEQLITGKVAGVQITSGGGQPGSGSSIRIRGGASLNASNDPLIVVDGVPLSGYGISGASNPLSLINPNDIATMTILKDASATAIYGSRASNGVVLITTKKGASGKPAINFNSQFITSSVSKKVDVLSADEFRAYVNEKGTDAQKALLGAANTDWQDEIYQTATGTDNNLSVSGSLKNMPYRVSAGYLNQEGVLRTDKFERKSAAVSLTPEFLDNHLKVDVNVKGSITNTRFANQGAIGAAVAFDPTQPVMAEGGNQWGNYFEWATTDNEGNVLLNPNASRNPVALLELRDDRSEVQRSFGNAQIDYKFHFLPELHANLNLGYDVAKGQGTIFVPAEAAQSYNVDPSLSGVNNRYLQRVNNKVVEFYLNYTKDLAAIKSNINATAGYGFYDNSTKNYNYASFSAIGDTIPGTKPVFPFDIPQNRLKSYYGRLIYTFKDKYTFTGTLRTDGSSRFSPENRWGVFPSASVAWRVSDEPFLNSVRSLSDLKLRLSYGITGQQEGIANYSYLSIYYLSVPSAQYQLGNDFYYMYAPSAYDANIRWEQTATANAGLDYGFLNNRISGSIDVYYKKTEDLLNVISVPVGSNFSNQILTNVGNIENKGLEFSINAIPVDKEDLTWNVGFNLTANKNKITNLTASEDASFAGNLTGGIAGATGQSIQINSVGYRTYSFYVYKQVYDENGNPIEGVYADLNEDGIINDEDRYRYQSAAPLVTLGFNTQVEYKKWNLSTILRAYLGNYMYNNIASNLGVERNILNPSGFLGNSSTSFYNTHFFNNQYQSDYYIENASFLRMDNVTLGYNAGRVFNAADLRLSLTCQNVFTVTNYSGVDPEIGSGIDNNFYLRPRTFVVGLNFGF</sequence>
<evidence type="ECO:0000256" key="2">
    <source>
        <dbReference type="ARBA" id="ARBA00022448"/>
    </source>
</evidence>
<dbReference type="NCBIfam" id="TIGR04057">
    <property type="entry name" value="SusC_RagA_signa"/>
    <property type="match status" value="1"/>
</dbReference>
<gene>
    <name evidence="12" type="ORF">SAMN06296052_11058</name>
</gene>
<feature type="domain" description="TonB-dependent receptor-like beta-barrel" evidence="10">
    <location>
        <begin position="454"/>
        <end position="865"/>
    </location>
</feature>
<evidence type="ECO:0000256" key="1">
    <source>
        <dbReference type="ARBA" id="ARBA00004571"/>
    </source>
</evidence>
<dbReference type="Proteomes" id="UP000198432">
    <property type="component" value="Unassembled WGS sequence"/>
</dbReference>
<dbReference type="InterPro" id="IPR000531">
    <property type="entry name" value="Beta-barrel_TonB"/>
</dbReference>
<comment type="similarity">
    <text evidence="8 9">Belongs to the TonB-dependent receptor family.</text>
</comment>
<keyword evidence="5 9" id="KW-0798">TonB box</keyword>
<evidence type="ECO:0000256" key="6">
    <source>
        <dbReference type="ARBA" id="ARBA00023136"/>
    </source>
</evidence>
<dbReference type="Gene3D" id="2.40.170.20">
    <property type="entry name" value="TonB-dependent receptor, beta-barrel domain"/>
    <property type="match status" value="1"/>
</dbReference>